<dbReference type="Proteomes" id="UP001179614">
    <property type="component" value="Chromosome"/>
</dbReference>
<dbReference type="EMBL" id="CP089391">
    <property type="protein sequence ID" value="WBL80109.1"/>
    <property type="molecule type" value="Genomic_DNA"/>
</dbReference>
<dbReference type="Gene3D" id="3.10.450.50">
    <property type="match status" value="1"/>
</dbReference>
<dbReference type="RefSeq" id="WP_270166753.1">
    <property type="nucleotide sequence ID" value="NZ_CP089391.1"/>
</dbReference>
<evidence type="ECO:0000259" key="1">
    <source>
        <dbReference type="Pfam" id="PF12680"/>
    </source>
</evidence>
<feature type="domain" description="SnoaL-like" evidence="1">
    <location>
        <begin position="22"/>
        <end position="112"/>
    </location>
</feature>
<name>A0ABY7MRD9_9BRAD</name>
<evidence type="ECO:0000313" key="3">
    <source>
        <dbReference type="Proteomes" id="UP001179614"/>
    </source>
</evidence>
<protein>
    <submittedName>
        <fullName evidence="2">Nuclear transport factor 2 family protein</fullName>
    </submittedName>
</protein>
<gene>
    <name evidence="2" type="ORF">I3J27_06675</name>
</gene>
<accession>A0ABY7MRD9</accession>
<reference evidence="2" key="1">
    <citation type="submission" date="2021-12" db="EMBL/GenBank/DDBJ databases">
        <title>Bradyrhizobium xenonodulans sp. nov.</title>
        <authorList>
            <person name="Claassens R."/>
            <person name="Venter S.N."/>
            <person name="Beukes C.W."/>
            <person name="Stepkowski T."/>
            <person name="Steenkamp E.T."/>
        </authorList>
    </citation>
    <scope>NUCLEOTIDE SEQUENCE</scope>
    <source>
        <strain evidence="2">14AB</strain>
    </source>
</reference>
<dbReference type="InterPro" id="IPR037401">
    <property type="entry name" value="SnoaL-like"/>
</dbReference>
<dbReference type="Pfam" id="PF12680">
    <property type="entry name" value="SnoaL_2"/>
    <property type="match status" value="1"/>
</dbReference>
<proteinExistence type="predicted"/>
<evidence type="ECO:0000313" key="2">
    <source>
        <dbReference type="EMBL" id="WBL80109.1"/>
    </source>
</evidence>
<dbReference type="SUPFAM" id="SSF54427">
    <property type="entry name" value="NTF2-like"/>
    <property type="match status" value="1"/>
</dbReference>
<dbReference type="InterPro" id="IPR032710">
    <property type="entry name" value="NTF2-like_dom_sf"/>
</dbReference>
<sequence>MASFDRIQPRNMSFDPMAVAIDWLDAYRAGDIGAILDMYAEDAVVHCGCGCDVKTITSREALRTYWVDRLRKYPAGTLHDLHPSEDGPIISYVTGAGVMCALFAFDADGRIKELDCNPSHQARGAIEACDGS</sequence>
<organism evidence="2 3">
    <name type="scientific">Bradyrhizobium xenonodulans</name>
    <dbReference type="NCBI Taxonomy" id="2736875"/>
    <lineage>
        <taxon>Bacteria</taxon>
        <taxon>Pseudomonadati</taxon>
        <taxon>Pseudomonadota</taxon>
        <taxon>Alphaproteobacteria</taxon>
        <taxon>Hyphomicrobiales</taxon>
        <taxon>Nitrobacteraceae</taxon>
        <taxon>Bradyrhizobium</taxon>
    </lineage>
</organism>
<keyword evidence="3" id="KW-1185">Reference proteome</keyword>